<comment type="similarity">
    <text evidence="6">Belongs to the class I-like SAM-binding methyltransferase superfamily. RNA M5U methyltransferase family.</text>
</comment>
<sequence>MTARLLIDHLGAQGDGIANTPQGQVFVPFTLPGEMVTVQPAGKKHEALTVIDPSPERIEPLCRHFTACGGCAFQHWQAEPYRAWKRGLLVSALQARGIDVPVGDLVACGPGERRRVQLSARHGEGGAVLGFHGPYSYSLFQLEECPVTDPRIVAALPQLRRLAAVIAGLSKPFHMVVTVTETGLDIAVRKSGRLPEAERQRAAKIVLENHWARLSVDGEIVLEPVKPQVRFGAATVVPPPGGFLQAVPAIEEAMAAEVVGHLGKAKQAADLFAGAGAFALRMAGRMQVHAVEGDGPALAALDGGFRGAAGLKKVTVEKRDLFQHPLLPRELLGYDALVFDPPRAGAEAQVKHLAKADIRKVAAVSCNPVTLARDLEILIAGGYRLLSVTPYDQFLFTAHVEAVALLEKPVRRR</sequence>
<dbReference type="Gene3D" id="2.40.50.1070">
    <property type="match status" value="1"/>
</dbReference>
<dbReference type="GO" id="GO:0070475">
    <property type="term" value="P:rRNA base methylation"/>
    <property type="evidence" value="ECO:0007669"/>
    <property type="project" value="TreeGrafter"/>
</dbReference>
<proteinExistence type="inferred from homology"/>
<evidence type="ECO:0000256" key="2">
    <source>
        <dbReference type="ARBA" id="ARBA00022603"/>
    </source>
</evidence>
<dbReference type="InterPro" id="IPR002792">
    <property type="entry name" value="TRAM_dom"/>
</dbReference>
<keyword evidence="1" id="KW-0479">Metal-binding</keyword>
<dbReference type="InterPro" id="IPR012340">
    <property type="entry name" value="NA-bd_OB-fold"/>
</dbReference>
<keyword evidence="3 6" id="KW-0808">Transferase</keyword>
<accession>A0A2G1QNQ4</accession>
<dbReference type="AlphaFoldDB" id="A0A2G1QNQ4"/>
<dbReference type="SUPFAM" id="SSF50249">
    <property type="entry name" value="Nucleic acid-binding proteins"/>
    <property type="match status" value="1"/>
</dbReference>
<evidence type="ECO:0000256" key="5">
    <source>
        <dbReference type="ARBA" id="ARBA00023014"/>
    </source>
</evidence>
<name>A0A2G1QNQ4_9HYPH</name>
<keyword evidence="5" id="KW-0411">Iron-sulfur</keyword>
<dbReference type="EMBL" id="PDVP01000005">
    <property type="protein sequence ID" value="PHP67115.1"/>
    <property type="molecule type" value="Genomic_DNA"/>
</dbReference>
<dbReference type="InterPro" id="IPR030390">
    <property type="entry name" value="MeTrfase_TrmA_AS"/>
</dbReference>
<dbReference type="SUPFAM" id="SSF53335">
    <property type="entry name" value="S-adenosyl-L-methionine-dependent methyltransferases"/>
    <property type="match status" value="1"/>
</dbReference>
<keyword evidence="10" id="KW-1185">Reference proteome</keyword>
<dbReference type="PANTHER" id="PTHR11061">
    <property type="entry name" value="RNA M5U METHYLTRANSFERASE"/>
    <property type="match status" value="1"/>
</dbReference>
<feature type="binding site" evidence="6">
    <location>
        <position position="245"/>
    </location>
    <ligand>
        <name>S-adenosyl-L-methionine</name>
        <dbReference type="ChEBI" id="CHEBI:59789"/>
    </ligand>
</feature>
<feature type="binding site" evidence="6">
    <location>
        <position position="272"/>
    </location>
    <ligand>
        <name>S-adenosyl-L-methionine</name>
        <dbReference type="ChEBI" id="CHEBI:59789"/>
    </ligand>
</feature>
<reference evidence="9 10" key="1">
    <citation type="submission" date="2017-10" db="EMBL/GenBank/DDBJ databases">
        <title>Sedimentibacterium mangrovi gen. nov., sp. nov., a novel member of family Phyllobacteriacea isolated from mangrove sediment.</title>
        <authorList>
            <person name="Liao H."/>
            <person name="Tian Y."/>
        </authorList>
    </citation>
    <scope>NUCLEOTIDE SEQUENCE [LARGE SCALE GENOMIC DNA]</scope>
    <source>
        <strain evidence="9 10">X9-2-2</strain>
    </source>
</reference>
<evidence type="ECO:0000256" key="1">
    <source>
        <dbReference type="ARBA" id="ARBA00022485"/>
    </source>
</evidence>
<feature type="domain" description="TRAM" evidence="8">
    <location>
        <begin position="3"/>
        <end position="39"/>
    </location>
</feature>
<keyword evidence="1" id="KW-0408">Iron</keyword>
<evidence type="ECO:0000256" key="4">
    <source>
        <dbReference type="ARBA" id="ARBA00022691"/>
    </source>
</evidence>
<dbReference type="OrthoDB" id="9804590at2"/>
<evidence type="ECO:0000256" key="7">
    <source>
        <dbReference type="PROSITE-ProRule" id="PRU10015"/>
    </source>
</evidence>
<evidence type="ECO:0000256" key="3">
    <source>
        <dbReference type="ARBA" id="ARBA00022679"/>
    </source>
</evidence>
<evidence type="ECO:0000313" key="9">
    <source>
        <dbReference type="EMBL" id="PHP67115.1"/>
    </source>
</evidence>
<dbReference type="Proteomes" id="UP000221168">
    <property type="component" value="Unassembled WGS sequence"/>
</dbReference>
<gene>
    <name evidence="9" type="ORF">CSC94_11255</name>
</gene>
<keyword evidence="4 6" id="KW-0949">S-adenosyl-L-methionine</keyword>
<evidence type="ECO:0000259" key="8">
    <source>
        <dbReference type="Pfam" id="PF01938"/>
    </source>
</evidence>
<dbReference type="Pfam" id="PF05958">
    <property type="entry name" value="tRNA_U5-meth_tr"/>
    <property type="match status" value="1"/>
</dbReference>
<feature type="binding site" evidence="6">
    <location>
        <position position="340"/>
    </location>
    <ligand>
        <name>S-adenosyl-L-methionine</name>
        <dbReference type="ChEBI" id="CHEBI:59789"/>
    </ligand>
</feature>
<feature type="active site" evidence="7">
    <location>
        <position position="366"/>
    </location>
</feature>
<dbReference type="Pfam" id="PF01938">
    <property type="entry name" value="TRAM"/>
    <property type="match status" value="1"/>
</dbReference>
<dbReference type="PANTHER" id="PTHR11061:SF49">
    <property type="entry name" value="23S RRNA (URACIL(1939)-C(5))-METHYLTRANSFERASE RLMD"/>
    <property type="match status" value="1"/>
</dbReference>
<feature type="active site" description="Nucleophile" evidence="6">
    <location>
        <position position="366"/>
    </location>
</feature>
<dbReference type="PROSITE" id="PS01230">
    <property type="entry name" value="TRMA_1"/>
    <property type="match status" value="1"/>
</dbReference>
<keyword evidence="1" id="KW-0004">4Fe-4S</keyword>
<keyword evidence="2 6" id="KW-0489">Methyltransferase</keyword>
<protein>
    <submittedName>
        <fullName evidence="9">RNA methyltransferase</fullName>
    </submittedName>
</protein>
<dbReference type="Gene3D" id="2.40.50.140">
    <property type="entry name" value="Nucleic acid-binding proteins"/>
    <property type="match status" value="1"/>
</dbReference>
<dbReference type="Gene3D" id="3.40.50.150">
    <property type="entry name" value="Vaccinia Virus protein VP39"/>
    <property type="match status" value="1"/>
</dbReference>
<dbReference type="GO" id="GO:0070041">
    <property type="term" value="F:rRNA (uridine-C5-)-methyltransferase activity"/>
    <property type="evidence" value="ECO:0007669"/>
    <property type="project" value="TreeGrafter"/>
</dbReference>
<dbReference type="InterPro" id="IPR010280">
    <property type="entry name" value="U5_MeTrfase_fam"/>
</dbReference>
<organism evidence="9 10">
    <name type="scientific">Zhengella mangrovi</name>
    <dbReference type="NCBI Taxonomy" id="1982044"/>
    <lineage>
        <taxon>Bacteria</taxon>
        <taxon>Pseudomonadati</taxon>
        <taxon>Pseudomonadota</taxon>
        <taxon>Alphaproteobacteria</taxon>
        <taxon>Hyphomicrobiales</taxon>
        <taxon>Notoacmeibacteraceae</taxon>
        <taxon>Zhengella</taxon>
    </lineage>
</organism>
<evidence type="ECO:0000313" key="10">
    <source>
        <dbReference type="Proteomes" id="UP000221168"/>
    </source>
</evidence>
<dbReference type="InterPro" id="IPR029063">
    <property type="entry name" value="SAM-dependent_MTases_sf"/>
</dbReference>
<evidence type="ECO:0000256" key="6">
    <source>
        <dbReference type="PROSITE-ProRule" id="PRU01024"/>
    </source>
</evidence>
<dbReference type="GO" id="GO:0051539">
    <property type="term" value="F:4 iron, 4 sulfur cluster binding"/>
    <property type="evidence" value="ECO:0007669"/>
    <property type="project" value="UniProtKB-KW"/>
</dbReference>
<comment type="caution">
    <text evidence="9">The sequence shown here is derived from an EMBL/GenBank/DDBJ whole genome shotgun (WGS) entry which is preliminary data.</text>
</comment>
<dbReference type="CDD" id="cd02440">
    <property type="entry name" value="AdoMet_MTases"/>
    <property type="match status" value="1"/>
</dbReference>
<dbReference type="PROSITE" id="PS51687">
    <property type="entry name" value="SAM_MT_RNA_M5U"/>
    <property type="match status" value="1"/>
</dbReference>
<feature type="binding site" evidence="6">
    <location>
        <position position="292"/>
    </location>
    <ligand>
        <name>S-adenosyl-L-methionine</name>
        <dbReference type="ChEBI" id="CHEBI:59789"/>
    </ligand>
</feature>
<dbReference type="RefSeq" id="WP_099306436.1">
    <property type="nucleotide sequence ID" value="NZ_PDVP01000005.1"/>
</dbReference>